<name>A0A662D3A2_UNCAE</name>
<reference evidence="2 3" key="1">
    <citation type="submission" date="2018-06" db="EMBL/GenBank/DDBJ databases">
        <title>Extensive metabolic versatility and redundancy in microbially diverse, dynamic hydrothermal sediments.</title>
        <authorList>
            <person name="Dombrowski N."/>
            <person name="Teske A."/>
            <person name="Baker B.J."/>
        </authorList>
    </citation>
    <scope>NUCLEOTIDE SEQUENCE [LARGE SCALE GENOMIC DNA]</scope>
    <source>
        <strain evidence="2">B7_G13</strain>
    </source>
</reference>
<dbReference type="Proteomes" id="UP000277457">
    <property type="component" value="Unassembled WGS sequence"/>
</dbReference>
<organism evidence="2 3">
    <name type="scientific">Aerophobetes bacterium</name>
    <dbReference type="NCBI Taxonomy" id="2030807"/>
    <lineage>
        <taxon>Bacteria</taxon>
        <taxon>Candidatus Aerophobota</taxon>
    </lineage>
</organism>
<evidence type="ECO:0000313" key="2">
    <source>
        <dbReference type="EMBL" id="RLE07976.1"/>
    </source>
</evidence>
<dbReference type="AlphaFoldDB" id="A0A662D3A2"/>
<accession>A0A662D3A2</accession>
<gene>
    <name evidence="2" type="ORF">DRZ78_02020</name>
</gene>
<feature type="compositionally biased region" description="Polar residues" evidence="1">
    <location>
        <begin position="59"/>
        <end position="83"/>
    </location>
</feature>
<evidence type="ECO:0000256" key="1">
    <source>
        <dbReference type="SAM" id="MobiDB-lite"/>
    </source>
</evidence>
<comment type="caution">
    <text evidence="2">The sequence shown here is derived from an EMBL/GenBank/DDBJ whole genome shotgun (WGS) entry which is preliminary data.</text>
</comment>
<evidence type="ECO:0000313" key="3">
    <source>
        <dbReference type="Proteomes" id="UP000277457"/>
    </source>
</evidence>
<proteinExistence type="predicted"/>
<feature type="region of interest" description="Disordered" evidence="1">
    <location>
        <begin position="59"/>
        <end position="91"/>
    </location>
</feature>
<dbReference type="EMBL" id="QMPY01000054">
    <property type="protein sequence ID" value="RLE07976.1"/>
    <property type="molecule type" value="Genomic_DNA"/>
</dbReference>
<protein>
    <submittedName>
        <fullName evidence="2">Uncharacterized protein</fullName>
    </submittedName>
</protein>
<sequence>MTQTTLDVFLKQAKENTDNQPPLTFEEADRIFEEMDKLHELPELAIPSEQNTVIEGNSDTFSITKKPNNCGDDSNSNQKSTILIPNRGVSK</sequence>